<dbReference type="EMBL" id="JAHLQT010011632">
    <property type="protein sequence ID" value="KAG7171854.1"/>
    <property type="molecule type" value="Genomic_DNA"/>
</dbReference>
<feature type="transmembrane region" description="Helical" evidence="2">
    <location>
        <begin position="12"/>
        <end position="36"/>
    </location>
</feature>
<dbReference type="Proteomes" id="UP000747542">
    <property type="component" value="Unassembled WGS sequence"/>
</dbReference>
<keyword evidence="2" id="KW-1133">Transmembrane helix</keyword>
<evidence type="ECO:0000313" key="4">
    <source>
        <dbReference type="Proteomes" id="UP000747542"/>
    </source>
</evidence>
<comment type="caution">
    <text evidence="3">The sequence shown here is derived from an EMBL/GenBank/DDBJ whole genome shotgun (WGS) entry which is preliminary data.</text>
</comment>
<keyword evidence="2" id="KW-0812">Transmembrane</keyword>
<proteinExistence type="predicted"/>
<protein>
    <submittedName>
        <fullName evidence="3">Uncharacterized protein</fullName>
    </submittedName>
</protein>
<evidence type="ECO:0000256" key="1">
    <source>
        <dbReference type="SAM" id="MobiDB-lite"/>
    </source>
</evidence>
<keyword evidence="4" id="KW-1185">Reference proteome</keyword>
<reference evidence="3" key="1">
    <citation type="journal article" date="2021" name="Sci. Adv.">
        <title>The American lobster genome reveals insights on longevity, neural, and immune adaptations.</title>
        <authorList>
            <person name="Polinski J.M."/>
            <person name="Zimin A.V."/>
            <person name="Clark K.F."/>
            <person name="Kohn A.B."/>
            <person name="Sadowski N."/>
            <person name="Timp W."/>
            <person name="Ptitsyn A."/>
            <person name="Khanna P."/>
            <person name="Romanova D.Y."/>
            <person name="Williams P."/>
            <person name="Greenwood S.J."/>
            <person name="Moroz L.L."/>
            <person name="Walt D.R."/>
            <person name="Bodnar A.G."/>
        </authorList>
    </citation>
    <scope>NUCLEOTIDE SEQUENCE</scope>
    <source>
        <strain evidence="3">GMGI-L3</strain>
    </source>
</reference>
<feature type="compositionally biased region" description="Gly residues" evidence="1">
    <location>
        <begin position="80"/>
        <end position="95"/>
    </location>
</feature>
<dbReference type="AlphaFoldDB" id="A0A8J5T1X1"/>
<evidence type="ECO:0000313" key="3">
    <source>
        <dbReference type="EMBL" id="KAG7171854.1"/>
    </source>
</evidence>
<feature type="region of interest" description="Disordered" evidence="1">
    <location>
        <begin position="64"/>
        <end position="108"/>
    </location>
</feature>
<keyword evidence="2" id="KW-0472">Membrane</keyword>
<evidence type="ECO:0000256" key="2">
    <source>
        <dbReference type="SAM" id="Phobius"/>
    </source>
</evidence>
<gene>
    <name evidence="3" type="ORF">Hamer_G000776</name>
</gene>
<feature type="compositionally biased region" description="Basic and acidic residues" evidence="1">
    <location>
        <begin position="99"/>
        <end position="108"/>
    </location>
</feature>
<sequence>MRTEAEYLTMQGGITAGTVLALLLPVLIAMLCYASYVRNKHKHNYQDSDFIRSGSRRINNFFNKARRDSSPEPRPAIHLGGRGDLMVGGGSGGGSATPDTHHSDDTQV</sequence>
<name>A0A8J5T1X1_HOMAM</name>
<organism evidence="3 4">
    <name type="scientific">Homarus americanus</name>
    <name type="common">American lobster</name>
    <dbReference type="NCBI Taxonomy" id="6706"/>
    <lineage>
        <taxon>Eukaryota</taxon>
        <taxon>Metazoa</taxon>
        <taxon>Ecdysozoa</taxon>
        <taxon>Arthropoda</taxon>
        <taxon>Crustacea</taxon>
        <taxon>Multicrustacea</taxon>
        <taxon>Malacostraca</taxon>
        <taxon>Eumalacostraca</taxon>
        <taxon>Eucarida</taxon>
        <taxon>Decapoda</taxon>
        <taxon>Pleocyemata</taxon>
        <taxon>Astacidea</taxon>
        <taxon>Nephropoidea</taxon>
        <taxon>Nephropidae</taxon>
        <taxon>Homarus</taxon>
    </lineage>
</organism>
<accession>A0A8J5T1X1</accession>